<sequence>MVQNKIASSDIFTAFYFCIKQIEIIIVNETFNYSFFSIK</sequence>
<organism evidence="1 2">
    <name type="scientific">Clostridium scatologenes</name>
    <dbReference type="NCBI Taxonomy" id="1548"/>
    <lineage>
        <taxon>Bacteria</taxon>
        <taxon>Bacillati</taxon>
        <taxon>Bacillota</taxon>
        <taxon>Clostridia</taxon>
        <taxon>Eubacteriales</taxon>
        <taxon>Clostridiaceae</taxon>
        <taxon>Clostridium</taxon>
    </lineage>
</organism>
<dbReference type="HOGENOM" id="CLU_3307546_0_0_9"/>
<dbReference type="STRING" id="1548.CSCA_3923"/>
<name>A0A0E3JQM1_CLOSL</name>
<evidence type="ECO:0000313" key="1">
    <source>
        <dbReference type="EMBL" id="AKA71048.1"/>
    </source>
</evidence>
<gene>
    <name evidence="1" type="ORF">CSCA_3923</name>
</gene>
<reference evidence="1 2" key="1">
    <citation type="journal article" date="2015" name="J. Biotechnol.">
        <title>Complete genome sequence of a malodorant-producing acetogen, Clostridium scatologenes ATCC 25775(T).</title>
        <authorList>
            <person name="Zhu Z."/>
            <person name="Guo T."/>
            <person name="Zheng H."/>
            <person name="Song T."/>
            <person name="Ouyang P."/>
            <person name="Xie J."/>
        </authorList>
    </citation>
    <scope>NUCLEOTIDE SEQUENCE [LARGE SCALE GENOMIC DNA]</scope>
    <source>
        <strain evidence="1 2">ATCC 25775</strain>
    </source>
</reference>
<proteinExistence type="predicted"/>
<protein>
    <submittedName>
        <fullName evidence="1">Uncharacterized protein</fullName>
    </submittedName>
</protein>
<dbReference type="Proteomes" id="UP000033115">
    <property type="component" value="Chromosome"/>
</dbReference>
<accession>A0A0E3JQM1</accession>
<dbReference type="EMBL" id="CP009933">
    <property type="protein sequence ID" value="AKA71048.1"/>
    <property type="molecule type" value="Genomic_DNA"/>
</dbReference>
<dbReference type="AlphaFoldDB" id="A0A0E3JQM1"/>
<evidence type="ECO:0000313" key="2">
    <source>
        <dbReference type="Proteomes" id="UP000033115"/>
    </source>
</evidence>
<keyword evidence="2" id="KW-1185">Reference proteome</keyword>
<dbReference type="KEGG" id="csq:CSCA_3923"/>